<dbReference type="Pfam" id="PF00984">
    <property type="entry name" value="UDPG_MGDP_dh"/>
    <property type="match status" value="1"/>
</dbReference>
<evidence type="ECO:0000256" key="3">
    <source>
        <dbReference type="ARBA" id="ARBA00012954"/>
    </source>
</evidence>
<evidence type="ECO:0000256" key="4">
    <source>
        <dbReference type="ARBA" id="ARBA00023002"/>
    </source>
</evidence>
<dbReference type="GO" id="GO:0003979">
    <property type="term" value="F:UDP-glucose 6-dehydrogenase activity"/>
    <property type="evidence" value="ECO:0007669"/>
    <property type="project" value="UniProtKB-EC"/>
</dbReference>
<feature type="binding site" evidence="9">
    <location>
        <begin position="249"/>
        <end position="253"/>
    </location>
    <ligand>
        <name>substrate</name>
    </ligand>
</feature>
<dbReference type="GO" id="GO:0000271">
    <property type="term" value="P:polysaccharide biosynthetic process"/>
    <property type="evidence" value="ECO:0007669"/>
    <property type="project" value="InterPro"/>
</dbReference>
<keyword evidence="5 7" id="KW-0520">NAD</keyword>
<dbReference type="OrthoDB" id="9803238at2"/>
<dbReference type="Proteomes" id="UP000076927">
    <property type="component" value="Chromosome"/>
</dbReference>
<dbReference type="EC" id="1.1.1.22" evidence="3 7"/>
<feature type="binding site" evidence="10">
    <location>
        <position position="30"/>
    </location>
    <ligand>
        <name>NAD(+)</name>
        <dbReference type="ChEBI" id="CHEBI:57540"/>
    </ligand>
</feature>
<dbReference type="SUPFAM" id="SSF52413">
    <property type="entry name" value="UDP-glucose/GDP-mannose dehydrogenase C-terminal domain"/>
    <property type="match status" value="1"/>
</dbReference>
<dbReference type="RefSeq" id="WP_068605783.1">
    <property type="nucleotide sequence ID" value="NZ_CP011388.1"/>
</dbReference>
<evidence type="ECO:0000256" key="7">
    <source>
        <dbReference type="PIRNR" id="PIRNR000124"/>
    </source>
</evidence>
<feature type="active site" description="Nucleophile" evidence="8">
    <location>
        <position position="260"/>
    </location>
</feature>
<dbReference type="PATRIC" id="fig|1178515.4.peg.1619"/>
<dbReference type="SMART" id="SM00984">
    <property type="entry name" value="UDPG_MGDP_dh_C"/>
    <property type="match status" value="1"/>
</dbReference>
<dbReference type="InterPro" id="IPR014027">
    <property type="entry name" value="UDP-Glc/GDP-Man_DH_C"/>
</dbReference>
<dbReference type="EMBL" id="CP011388">
    <property type="protein sequence ID" value="ANE46248.1"/>
    <property type="molecule type" value="Genomic_DNA"/>
</dbReference>
<dbReference type="SUPFAM" id="SSF48179">
    <property type="entry name" value="6-phosphogluconate dehydrogenase C-terminal domain-like"/>
    <property type="match status" value="1"/>
</dbReference>
<accession>A0A172TGS3</accession>
<gene>
    <name evidence="12" type="ORF">SY83_08150</name>
</gene>
<evidence type="ECO:0000313" key="13">
    <source>
        <dbReference type="Proteomes" id="UP000076927"/>
    </source>
</evidence>
<keyword evidence="4 7" id="KW-0560">Oxidoreductase</keyword>
<evidence type="ECO:0000313" key="12">
    <source>
        <dbReference type="EMBL" id="ANE46248.1"/>
    </source>
</evidence>
<feature type="binding site" evidence="9">
    <location>
        <position position="320"/>
    </location>
    <ligand>
        <name>substrate</name>
    </ligand>
</feature>
<dbReference type="PANTHER" id="PTHR43750">
    <property type="entry name" value="UDP-GLUCOSE 6-DEHYDROGENASE TUAD"/>
    <property type="match status" value="1"/>
</dbReference>
<dbReference type="InterPro" id="IPR017476">
    <property type="entry name" value="UDP-Glc/GDP-Man"/>
</dbReference>
<dbReference type="GO" id="GO:0051287">
    <property type="term" value="F:NAD binding"/>
    <property type="evidence" value="ECO:0007669"/>
    <property type="project" value="InterPro"/>
</dbReference>
<dbReference type="GO" id="GO:0006065">
    <property type="term" value="P:UDP-glucuronate biosynthetic process"/>
    <property type="evidence" value="ECO:0007669"/>
    <property type="project" value="UniProtKB-UniPathway"/>
</dbReference>
<dbReference type="KEGG" id="pswu:SY83_08150"/>
<dbReference type="AlphaFoldDB" id="A0A172TGS3"/>
<name>A0A172TGS3_9BACL</name>
<dbReference type="Gene3D" id="3.40.50.720">
    <property type="entry name" value="NAD(P)-binding Rossmann-like Domain"/>
    <property type="match status" value="2"/>
</dbReference>
<evidence type="ECO:0000256" key="9">
    <source>
        <dbReference type="PIRSR" id="PIRSR500134-2"/>
    </source>
</evidence>
<feature type="binding site" evidence="9">
    <location>
        <position position="257"/>
    </location>
    <ligand>
        <name>substrate</name>
    </ligand>
</feature>
<reference evidence="12 13" key="1">
    <citation type="submission" date="2015-01" db="EMBL/GenBank/DDBJ databases">
        <title>Paenibacillus swuensis/DY6/whole genome sequencing.</title>
        <authorList>
            <person name="Kim M.K."/>
            <person name="Srinivasan S."/>
            <person name="Lee J.-J."/>
        </authorList>
    </citation>
    <scope>NUCLEOTIDE SEQUENCE [LARGE SCALE GENOMIC DNA]</scope>
    <source>
        <strain evidence="12 13">DY6</strain>
    </source>
</reference>
<feature type="binding site" evidence="10">
    <location>
        <position position="327"/>
    </location>
    <ligand>
        <name>NAD(+)</name>
        <dbReference type="ChEBI" id="CHEBI:57540"/>
    </ligand>
</feature>
<feature type="binding site" evidence="10">
    <location>
        <position position="35"/>
    </location>
    <ligand>
        <name>NAD(+)</name>
        <dbReference type="ChEBI" id="CHEBI:57540"/>
    </ligand>
</feature>
<dbReference type="STRING" id="1178515.SY83_08150"/>
<comment type="catalytic activity">
    <reaction evidence="6 7">
        <text>UDP-alpha-D-glucose + 2 NAD(+) + H2O = UDP-alpha-D-glucuronate + 2 NADH + 3 H(+)</text>
        <dbReference type="Rhea" id="RHEA:23596"/>
        <dbReference type="ChEBI" id="CHEBI:15377"/>
        <dbReference type="ChEBI" id="CHEBI:15378"/>
        <dbReference type="ChEBI" id="CHEBI:57540"/>
        <dbReference type="ChEBI" id="CHEBI:57945"/>
        <dbReference type="ChEBI" id="CHEBI:58052"/>
        <dbReference type="ChEBI" id="CHEBI:58885"/>
        <dbReference type="EC" id="1.1.1.22"/>
    </reaction>
</comment>
<dbReference type="InterPro" id="IPR014026">
    <property type="entry name" value="UDP-Glc/GDP-Man_DH_dimer"/>
</dbReference>
<evidence type="ECO:0000259" key="11">
    <source>
        <dbReference type="SMART" id="SM00984"/>
    </source>
</evidence>
<feature type="binding site" evidence="10">
    <location>
        <position position="121"/>
    </location>
    <ligand>
        <name>NAD(+)</name>
        <dbReference type="ChEBI" id="CHEBI:57540"/>
    </ligand>
</feature>
<evidence type="ECO:0000256" key="5">
    <source>
        <dbReference type="ARBA" id="ARBA00023027"/>
    </source>
</evidence>
<evidence type="ECO:0000256" key="10">
    <source>
        <dbReference type="PIRSR" id="PIRSR500134-3"/>
    </source>
</evidence>
<dbReference type="InterPro" id="IPR036220">
    <property type="entry name" value="UDP-Glc/GDP-Man_DH_C_sf"/>
</dbReference>
<dbReference type="PIRSF" id="PIRSF500134">
    <property type="entry name" value="UDPglc_DH_bac"/>
    <property type="match status" value="1"/>
</dbReference>
<dbReference type="Gene3D" id="1.20.5.100">
    <property type="entry name" value="Cytochrome c1, transmembrane anchor, C-terminal"/>
    <property type="match status" value="1"/>
</dbReference>
<comment type="pathway">
    <text evidence="1">Nucleotide-sugar biosynthesis; UDP-alpha-D-glucuronate biosynthesis; UDP-alpha-D-glucuronate from UDP-alpha-D-glucose: step 1/1.</text>
</comment>
<dbReference type="PIRSF" id="PIRSF000124">
    <property type="entry name" value="UDPglc_GDPman_dh"/>
    <property type="match status" value="1"/>
</dbReference>
<organism evidence="12 13">
    <name type="scientific">Paenibacillus swuensis</name>
    <dbReference type="NCBI Taxonomy" id="1178515"/>
    <lineage>
        <taxon>Bacteria</taxon>
        <taxon>Bacillati</taxon>
        <taxon>Bacillota</taxon>
        <taxon>Bacilli</taxon>
        <taxon>Bacillales</taxon>
        <taxon>Paenibacillaceae</taxon>
        <taxon>Paenibacillus</taxon>
    </lineage>
</organism>
<feature type="binding site" evidence="9">
    <location>
        <position position="204"/>
    </location>
    <ligand>
        <name>substrate</name>
    </ligand>
</feature>
<proteinExistence type="inferred from homology"/>
<keyword evidence="13" id="KW-1185">Reference proteome</keyword>
<dbReference type="UniPathway" id="UPA00038">
    <property type="reaction ID" value="UER00491"/>
</dbReference>
<dbReference type="InterPro" id="IPR036291">
    <property type="entry name" value="NAD(P)-bd_dom_sf"/>
</dbReference>
<feature type="binding site" evidence="10">
    <location>
        <position position="263"/>
    </location>
    <ligand>
        <name>NAD(+)</name>
        <dbReference type="ChEBI" id="CHEBI:57540"/>
    </ligand>
</feature>
<sequence length="440" mass="48093">MNIAVIGTGYVGLVTGVCLSELGHRVICIDQNPDKISILRDGISPIYEPGLEPLMIDNMDAGRLDFTTSMEEGLSSAEIIYITVGTPPREDGSADLSHISQVADEIAAHLQKEAVIVIKSTVPVGTNEYVKNRIEGMLANPVRIRMVSNPEFLREGSAVQDTFHGDRIIIGTEDEESASIMEKLYSHLQIPVYTTDIRSSEMIKYASNAFLATKISFMNEISNVCEKLGADVESVAIGMGLDKRIGNQFLKAGIGYGGSCFPKDTKALMQIAGNVHYDFKLLKSVIEVNADQQTILIGKALERFGTVRGKRIALLGLAFKPNTDDMREAPSIAIARHLINLGAEVIGYDPVANGHAEHVLPVQVRYAETLQEALWQADVGFILTEWAEICALDLHQVSLWMREAVLFDGRNCFSLGQAAAAGVEYHSIGRKSVAKERLFV</sequence>
<comment type="similarity">
    <text evidence="2 7">Belongs to the UDP-glucose/GDP-mannose dehydrogenase family.</text>
</comment>
<dbReference type="Pfam" id="PF03721">
    <property type="entry name" value="UDPG_MGDP_dh_N"/>
    <property type="match status" value="1"/>
</dbReference>
<evidence type="ECO:0000256" key="1">
    <source>
        <dbReference type="ARBA" id="ARBA00004701"/>
    </source>
</evidence>
<evidence type="ECO:0000256" key="6">
    <source>
        <dbReference type="ARBA" id="ARBA00047473"/>
    </source>
</evidence>
<dbReference type="SUPFAM" id="SSF51735">
    <property type="entry name" value="NAD(P)-binding Rossmann-fold domains"/>
    <property type="match status" value="1"/>
</dbReference>
<evidence type="ECO:0000256" key="8">
    <source>
        <dbReference type="PIRSR" id="PIRSR500134-1"/>
    </source>
</evidence>
<protein>
    <recommendedName>
        <fullName evidence="3 7">UDP-glucose 6-dehydrogenase</fullName>
        <ecNumber evidence="3 7">1.1.1.22</ecNumber>
    </recommendedName>
</protein>
<dbReference type="InterPro" id="IPR001732">
    <property type="entry name" value="UDP-Glc/GDP-Man_DH_N"/>
</dbReference>
<dbReference type="Pfam" id="PF03720">
    <property type="entry name" value="UDPG_MGDP_dh_C"/>
    <property type="match status" value="1"/>
</dbReference>
<dbReference type="PANTHER" id="PTHR43750:SF4">
    <property type="entry name" value="UDP-GLUCOSE 6-DEHYDROGENASE YWQF"/>
    <property type="match status" value="1"/>
</dbReference>
<feature type="binding site" evidence="10">
    <location>
        <position position="86"/>
    </location>
    <ligand>
        <name>NAD(+)</name>
        <dbReference type="ChEBI" id="CHEBI:57540"/>
    </ligand>
</feature>
<feature type="domain" description="UDP-glucose/GDP-mannose dehydrogenase C-terminal" evidence="11">
    <location>
        <begin position="313"/>
        <end position="415"/>
    </location>
</feature>
<dbReference type="NCBIfam" id="TIGR03026">
    <property type="entry name" value="NDP-sugDHase"/>
    <property type="match status" value="1"/>
</dbReference>
<dbReference type="InterPro" id="IPR028357">
    <property type="entry name" value="UDPglc_DH_bac"/>
</dbReference>
<feature type="binding site" evidence="10">
    <location>
        <position position="155"/>
    </location>
    <ligand>
        <name>NAD(+)</name>
        <dbReference type="ChEBI" id="CHEBI:57540"/>
    </ligand>
</feature>
<evidence type="ECO:0000256" key="2">
    <source>
        <dbReference type="ARBA" id="ARBA00006601"/>
    </source>
</evidence>
<feature type="binding site" evidence="9">
    <location>
        <begin position="152"/>
        <end position="155"/>
    </location>
    <ligand>
        <name>substrate</name>
    </ligand>
</feature>
<dbReference type="InterPro" id="IPR008927">
    <property type="entry name" value="6-PGluconate_DH-like_C_sf"/>
</dbReference>